<dbReference type="AlphaFoldDB" id="A0A8D5ZMP3"/>
<feature type="compositionally biased region" description="Low complexity" evidence="1">
    <location>
        <begin position="105"/>
        <end position="120"/>
    </location>
</feature>
<reference evidence="3" key="2">
    <citation type="journal article" date="2021" name="Microbiol. Resour. Announc.">
        <title>Complete Genome Sequence of Polycladomyces abyssicola JIR-001T, Isolated from Hemipelagic Sediment in Deep Seawater.</title>
        <authorList>
            <person name="Tsubouchi T."/>
            <person name="Kaneko Y."/>
        </authorList>
    </citation>
    <scope>NUCLEOTIDE SEQUENCE</scope>
    <source>
        <strain evidence="3">JIR-001</strain>
    </source>
</reference>
<feature type="transmembrane region" description="Helical" evidence="2">
    <location>
        <begin position="39"/>
        <end position="55"/>
    </location>
</feature>
<feature type="transmembrane region" description="Helical" evidence="2">
    <location>
        <begin position="6"/>
        <end position="27"/>
    </location>
</feature>
<proteinExistence type="predicted"/>
<feature type="compositionally biased region" description="Low complexity" evidence="1">
    <location>
        <begin position="132"/>
        <end position="142"/>
    </location>
</feature>
<sequence length="205" mass="22378">MVGFLGLFAHMAVIGVDTLFAVSSLVISNAITRQIKVGIPVWFCFAFGFAFTEWSNVRACWNDGKEGIIAGSAPVFPLLCIKLLLSWMTENKEAFATRTNAGDNTTITTSATSTSSTSQTGDARKAGGDINTNSKTGDTTKTGGEKKKRHLQLVKDNPDLEYVKEKAKEFYRKNGKWPGRPTLQRIAGCRENHARNALRELKGAS</sequence>
<keyword evidence="4" id="KW-1185">Reference proteome</keyword>
<accession>A0A8D5ZMP3</accession>
<keyword evidence="2" id="KW-0812">Transmembrane</keyword>
<reference evidence="3" key="1">
    <citation type="journal article" date="2013" name="Int. J. Syst. Evol. Microbiol.">
        <title>Polycladomyces abyssicola gen. nov., sp. nov., a thermophilic filamentous bacterium isolated from hemipelagic sediment.</title>
        <authorList>
            <person name="Tsubouchi T."/>
            <person name="Shimane Y."/>
            <person name="Mori K."/>
            <person name="Usui K."/>
            <person name="Hiraki T."/>
            <person name="Tame A."/>
            <person name="Uematsu K."/>
            <person name="Maruyama T."/>
            <person name="Hatada Y."/>
        </authorList>
    </citation>
    <scope>NUCLEOTIDE SEQUENCE</scope>
    <source>
        <strain evidence="3">JIR-001</strain>
    </source>
</reference>
<protein>
    <submittedName>
        <fullName evidence="3">Uncharacterized protein</fullName>
    </submittedName>
</protein>
<dbReference type="Proteomes" id="UP000677436">
    <property type="component" value="Chromosome"/>
</dbReference>
<feature type="transmembrane region" description="Helical" evidence="2">
    <location>
        <begin position="67"/>
        <end position="85"/>
    </location>
</feature>
<keyword evidence="2" id="KW-1133">Transmembrane helix</keyword>
<dbReference type="KEGG" id="pabs:JIR001_16680"/>
<evidence type="ECO:0000256" key="2">
    <source>
        <dbReference type="SAM" id="Phobius"/>
    </source>
</evidence>
<gene>
    <name evidence="3" type="ORF">JIR001_16680</name>
</gene>
<name>A0A8D5ZMP3_9BACL</name>
<evidence type="ECO:0000313" key="3">
    <source>
        <dbReference type="EMBL" id="BCU81885.1"/>
    </source>
</evidence>
<evidence type="ECO:0000313" key="4">
    <source>
        <dbReference type="Proteomes" id="UP000677436"/>
    </source>
</evidence>
<organism evidence="3 4">
    <name type="scientific">Polycladomyces abyssicola</name>
    <dbReference type="NCBI Taxonomy" id="1125966"/>
    <lineage>
        <taxon>Bacteria</taxon>
        <taxon>Bacillati</taxon>
        <taxon>Bacillota</taxon>
        <taxon>Bacilli</taxon>
        <taxon>Bacillales</taxon>
        <taxon>Thermoactinomycetaceae</taxon>
        <taxon>Polycladomyces</taxon>
    </lineage>
</organism>
<feature type="region of interest" description="Disordered" evidence="1">
    <location>
        <begin position="103"/>
        <end position="150"/>
    </location>
</feature>
<dbReference type="EMBL" id="AP024601">
    <property type="protein sequence ID" value="BCU81885.1"/>
    <property type="molecule type" value="Genomic_DNA"/>
</dbReference>
<keyword evidence="2" id="KW-0472">Membrane</keyword>
<evidence type="ECO:0000256" key="1">
    <source>
        <dbReference type="SAM" id="MobiDB-lite"/>
    </source>
</evidence>
<dbReference type="RefSeq" id="WP_212772307.1">
    <property type="nucleotide sequence ID" value="NZ_AP024601.1"/>
</dbReference>